<comment type="caution">
    <text evidence="1">The sequence shown here is derived from an EMBL/GenBank/DDBJ whole genome shotgun (WGS) entry which is preliminary data.</text>
</comment>
<dbReference type="EMBL" id="VOMC01000025">
    <property type="protein sequence ID" value="NVI06668.1"/>
    <property type="molecule type" value="Genomic_DNA"/>
</dbReference>
<proteinExistence type="predicted"/>
<gene>
    <name evidence="1" type="ORF">FSB64_23450</name>
</gene>
<sequence>MVAPKSFVVSYNPELQQFEVFSVKDEDLAPLRSKNVVAPWRLEDIPGEELTENIASRLGATALGILSIYHAEVKQRLRVKPDQFPFP</sequence>
<protein>
    <submittedName>
        <fullName evidence="1">Uncharacterized protein</fullName>
    </submittedName>
</protein>
<keyword evidence="2" id="KW-1185">Reference proteome</keyword>
<dbReference type="RefSeq" id="WP_176121455.1">
    <property type="nucleotide sequence ID" value="NZ_JBNDJB010000004.1"/>
</dbReference>
<name>A0ABX2NQD6_9BURK</name>
<evidence type="ECO:0000313" key="2">
    <source>
        <dbReference type="Proteomes" id="UP000821598"/>
    </source>
</evidence>
<evidence type="ECO:0000313" key="1">
    <source>
        <dbReference type="EMBL" id="NVI06668.1"/>
    </source>
</evidence>
<reference evidence="1 2" key="1">
    <citation type="submission" date="2019-08" db="EMBL/GenBank/DDBJ databases">
        <title>Paraburkholderia simonii sp. nov. and P. youngii sp. nov. Brazilian and Mexican Mimosa-associated rhizobia.</title>
        <authorList>
            <person name="Mavima L."/>
            <person name="Beukes C.W."/>
            <person name="Palmer M."/>
            <person name="De Meyer S.E."/>
            <person name="James E.K."/>
            <person name="Maluk M."/>
            <person name="Avontuur J.R."/>
            <person name="Chan W.Y."/>
            <person name="Venter S.N."/>
            <person name="Steenkamp E.T."/>
        </authorList>
    </citation>
    <scope>NUCLEOTIDE SEQUENCE [LARGE SCALE GENOMIC DNA]</scope>
    <source>
        <strain evidence="1 2">JPY454</strain>
    </source>
</reference>
<accession>A0ABX2NQD6</accession>
<organism evidence="1 2">
    <name type="scientific">Paraburkholderia youngii</name>
    <dbReference type="NCBI Taxonomy" id="2782701"/>
    <lineage>
        <taxon>Bacteria</taxon>
        <taxon>Pseudomonadati</taxon>
        <taxon>Pseudomonadota</taxon>
        <taxon>Betaproteobacteria</taxon>
        <taxon>Burkholderiales</taxon>
        <taxon>Burkholderiaceae</taxon>
        <taxon>Paraburkholderia</taxon>
    </lineage>
</organism>
<dbReference type="Proteomes" id="UP000821598">
    <property type="component" value="Unassembled WGS sequence"/>
</dbReference>